<dbReference type="AlphaFoldDB" id="A0A1Y3BEU8"/>
<comment type="caution">
    <text evidence="1">The sequence shown here is derived from an EMBL/GenBank/DDBJ whole genome shotgun (WGS) entry which is preliminary data.</text>
</comment>
<proteinExistence type="predicted"/>
<keyword evidence="2" id="KW-1185">Reference proteome</keyword>
<evidence type="ECO:0000313" key="2">
    <source>
        <dbReference type="Proteomes" id="UP000194236"/>
    </source>
</evidence>
<name>A0A1Y3BEU8_EURMA</name>
<accession>A0A1Y3BEU8</accession>
<gene>
    <name evidence="1" type="ORF">BLA29_003965</name>
</gene>
<organism evidence="1 2">
    <name type="scientific">Euroglyphus maynei</name>
    <name type="common">Mayne's house dust mite</name>
    <dbReference type="NCBI Taxonomy" id="6958"/>
    <lineage>
        <taxon>Eukaryota</taxon>
        <taxon>Metazoa</taxon>
        <taxon>Ecdysozoa</taxon>
        <taxon>Arthropoda</taxon>
        <taxon>Chelicerata</taxon>
        <taxon>Arachnida</taxon>
        <taxon>Acari</taxon>
        <taxon>Acariformes</taxon>
        <taxon>Sarcoptiformes</taxon>
        <taxon>Astigmata</taxon>
        <taxon>Psoroptidia</taxon>
        <taxon>Analgoidea</taxon>
        <taxon>Pyroglyphidae</taxon>
        <taxon>Pyroglyphinae</taxon>
        <taxon>Euroglyphus</taxon>
    </lineage>
</organism>
<dbReference type="EMBL" id="MUJZ01023132">
    <property type="protein sequence ID" value="OTF79429.1"/>
    <property type="molecule type" value="Genomic_DNA"/>
</dbReference>
<dbReference type="Proteomes" id="UP000194236">
    <property type="component" value="Unassembled WGS sequence"/>
</dbReference>
<evidence type="ECO:0000313" key="1">
    <source>
        <dbReference type="EMBL" id="OTF79429.1"/>
    </source>
</evidence>
<reference evidence="1 2" key="1">
    <citation type="submission" date="2017-03" db="EMBL/GenBank/DDBJ databases">
        <title>Genome Survey of Euroglyphus maynei.</title>
        <authorList>
            <person name="Arlian L.G."/>
            <person name="Morgan M.S."/>
            <person name="Rider S.D."/>
        </authorList>
    </citation>
    <scope>NUCLEOTIDE SEQUENCE [LARGE SCALE GENOMIC DNA]</scope>
    <source>
        <strain evidence="1">Arlian Lab</strain>
        <tissue evidence="1">Whole body</tissue>
    </source>
</reference>
<protein>
    <submittedName>
        <fullName evidence="1">Uncharacterized protein</fullName>
    </submittedName>
</protein>
<sequence length="79" mass="9129">MAIQFDSNAAVQMVQFKPLIETTKPCDNGLQLDRAHMVQSFSECQKYYAQIWKLSLIHIPKRKNFAVSLPISKNVNQIY</sequence>